<feature type="domain" description="WRKY" evidence="7">
    <location>
        <begin position="212"/>
        <end position="277"/>
    </location>
</feature>
<feature type="compositionally biased region" description="Basic and acidic residues" evidence="6">
    <location>
        <begin position="162"/>
        <end position="189"/>
    </location>
</feature>
<dbReference type="Pfam" id="PF03106">
    <property type="entry name" value="WRKY"/>
    <property type="match status" value="1"/>
</dbReference>
<organism evidence="8">
    <name type="scientific">Brassica cretica</name>
    <name type="common">Mustard</name>
    <dbReference type="NCBI Taxonomy" id="69181"/>
    <lineage>
        <taxon>Eukaryota</taxon>
        <taxon>Viridiplantae</taxon>
        <taxon>Streptophyta</taxon>
        <taxon>Embryophyta</taxon>
        <taxon>Tracheophyta</taxon>
        <taxon>Spermatophyta</taxon>
        <taxon>Magnoliopsida</taxon>
        <taxon>eudicotyledons</taxon>
        <taxon>Gunneridae</taxon>
        <taxon>Pentapetalae</taxon>
        <taxon>rosids</taxon>
        <taxon>malvids</taxon>
        <taxon>Brassicales</taxon>
        <taxon>Brassicaceae</taxon>
        <taxon>Brassiceae</taxon>
        <taxon>Brassica</taxon>
    </lineage>
</organism>
<keyword evidence="4" id="KW-0804">Transcription</keyword>
<accession>A0A8S9IZI6</accession>
<comment type="subcellular location">
    <subcellularLocation>
        <location evidence="1">Nucleus</location>
    </subcellularLocation>
</comment>
<feature type="compositionally biased region" description="Polar residues" evidence="6">
    <location>
        <begin position="17"/>
        <end position="29"/>
    </location>
</feature>
<evidence type="ECO:0000313" key="8">
    <source>
        <dbReference type="EMBL" id="KAF2574277.1"/>
    </source>
</evidence>
<dbReference type="FunFam" id="2.20.25.80:FF:000003">
    <property type="entry name" value="WRKY transcription factor 57"/>
    <property type="match status" value="1"/>
</dbReference>
<proteinExistence type="predicted"/>
<evidence type="ECO:0000256" key="5">
    <source>
        <dbReference type="ARBA" id="ARBA00023242"/>
    </source>
</evidence>
<evidence type="ECO:0000256" key="1">
    <source>
        <dbReference type="ARBA" id="ARBA00004123"/>
    </source>
</evidence>
<dbReference type="Gene3D" id="2.20.25.80">
    <property type="entry name" value="WRKY domain"/>
    <property type="match status" value="1"/>
</dbReference>
<dbReference type="InterPro" id="IPR003657">
    <property type="entry name" value="WRKY_dom"/>
</dbReference>
<dbReference type="GO" id="GO:0005634">
    <property type="term" value="C:nucleus"/>
    <property type="evidence" value="ECO:0007669"/>
    <property type="project" value="UniProtKB-SubCell"/>
</dbReference>
<evidence type="ECO:0000259" key="7">
    <source>
        <dbReference type="PROSITE" id="PS50811"/>
    </source>
</evidence>
<dbReference type="SMART" id="SM00774">
    <property type="entry name" value="WRKY"/>
    <property type="match status" value="1"/>
</dbReference>
<feature type="region of interest" description="Disordered" evidence="6">
    <location>
        <begin position="1"/>
        <end position="29"/>
    </location>
</feature>
<dbReference type="PANTHER" id="PTHR31221:SF350">
    <property type="entry name" value="WRKY TRANSCRIPTION FACTOR 48-RELATED"/>
    <property type="match status" value="1"/>
</dbReference>
<dbReference type="EMBL" id="QGKY02001015">
    <property type="protein sequence ID" value="KAF2574277.1"/>
    <property type="molecule type" value="Genomic_DNA"/>
</dbReference>
<protein>
    <recommendedName>
        <fullName evidence="7">WRKY domain-containing protein</fullName>
    </recommendedName>
</protein>
<sequence length="394" mass="44181">MEKNIEEDHHHQQQQQKELLNSSKNTETKIEQQILQAAPSSHMVNLDTSSDHHHHQLELANNINLSSIFDAPVSSPFPYSYLEDPNPFLDLFSQDHHQFASSSNSSSFSFDAFPLENNNNNLFNTDLPLSQPSTTKATSSEVVSTATTCPNSTSVSSSSKEAVNDNTDKEVTLKDPEEGDQQEQKDTKPQLKAKKKNQKKAREARFAFLTRSDIDNLDDGYRWRKYGQKAVKNSPYPRSYYRCTTVGCGVKKRVERSSDDPYIVMTTYEGQHTHPFPMTRGHIAMLTSPILNHGATTASSSSFSIPQPRYLLTQHHQPYSSMYNNSLSMINQSSSDGTFVNPGSSSFPVFSYDVSLASTSTTSAIRDHGLLQDIIPSQIRSDTINTRTNEEDKK</sequence>
<evidence type="ECO:0000256" key="2">
    <source>
        <dbReference type="ARBA" id="ARBA00023015"/>
    </source>
</evidence>
<dbReference type="PANTHER" id="PTHR31221">
    <property type="entry name" value="WRKY TRANSCRIPTION FACTOR PROTEIN 1-RELATED"/>
    <property type="match status" value="1"/>
</dbReference>
<keyword evidence="3" id="KW-0238">DNA-binding</keyword>
<evidence type="ECO:0000256" key="6">
    <source>
        <dbReference type="SAM" id="MobiDB-lite"/>
    </source>
</evidence>
<dbReference type="GO" id="GO:0003700">
    <property type="term" value="F:DNA-binding transcription factor activity"/>
    <property type="evidence" value="ECO:0007669"/>
    <property type="project" value="InterPro"/>
</dbReference>
<dbReference type="InterPro" id="IPR044810">
    <property type="entry name" value="WRKY_plant"/>
</dbReference>
<feature type="compositionally biased region" description="Basic and acidic residues" evidence="6">
    <location>
        <begin position="1"/>
        <end position="11"/>
    </location>
</feature>
<gene>
    <name evidence="8" type="ORF">F2Q70_00000315</name>
</gene>
<dbReference type="GO" id="GO:0043565">
    <property type="term" value="F:sequence-specific DNA binding"/>
    <property type="evidence" value="ECO:0007669"/>
    <property type="project" value="InterPro"/>
</dbReference>
<dbReference type="SUPFAM" id="SSF118290">
    <property type="entry name" value="WRKY DNA-binding domain"/>
    <property type="match status" value="1"/>
</dbReference>
<keyword evidence="5" id="KW-0539">Nucleus</keyword>
<comment type="caution">
    <text evidence="8">The sequence shown here is derived from an EMBL/GenBank/DDBJ whole genome shotgun (WGS) entry which is preliminary data.</text>
</comment>
<feature type="compositionally biased region" description="Low complexity" evidence="6">
    <location>
        <begin position="133"/>
        <end position="159"/>
    </location>
</feature>
<name>A0A8S9IZI6_BRACR</name>
<evidence type="ECO:0000256" key="3">
    <source>
        <dbReference type="ARBA" id="ARBA00023125"/>
    </source>
</evidence>
<dbReference type="AlphaFoldDB" id="A0A8S9IZI6"/>
<evidence type="ECO:0000256" key="4">
    <source>
        <dbReference type="ARBA" id="ARBA00023163"/>
    </source>
</evidence>
<dbReference type="PROSITE" id="PS50811">
    <property type="entry name" value="WRKY"/>
    <property type="match status" value="1"/>
</dbReference>
<reference evidence="8" key="1">
    <citation type="submission" date="2019-12" db="EMBL/GenBank/DDBJ databases">
        <title>Genome sequencing and annotation of Brassica cretica.</title>
        <authorList>
            <person name="Studholme D.J."/>
            <person name="Sarris P.F."/>
        </authorList>
    </citation>
    <scope>NUCLEOTIDE SEQUENCE</scope>
    <source>
        <strain evidence="8">PFS-102/07</strain>
        <tissue evidence="8">Leaf</tissue>
    </source>
</reference>
<feature type="region of interest" description="Disordered" evidence="6">
    <location>
        <begin position="124"/>
        <end position="199"/>
    </location>
</feature>
<dbReference type="InterPro" id="IPR036576">
    <property type="entry name" value="WRKY_dom_sf"/>
</dbReference>
<keyword evidence="2" id="KW-0805">Transcription regulation</keyword>